<dbReference type="InterPro" id="IPR001867">
    <property type="entry name" value="OmpR/PhoB-type_DNA-bd"/>
</dbReference>
<protein>
    <submittedName>
        <fullName evidence="10">Putative response regulator</fullName>
    </submittedName>
</protein>
<evidence type="ECO:0000313" key="10">
    <source>
        <dbReference type="EMBL" id="BAL84959.1"/>
    </source>
</evidence>
<evidence type="ECO:0000256" key="1">
    <source>
        <dbReference type="ARBA" id="ARBA00022553"/>
    </source>
</evidence>
<sequence>MRLLIADDNKDIRDILVAAAEASDFETVAAANGKEVLDLVKQDNISLLLLDVMMPIMDGFSVCREIRKSSDVPIIMITARGEDYDRIMGLEIGADDYVVKPFSPLEVMARVKAVLRRLPKEEMDKSKIAVGNLLLFKDNGEVQIGGKAISLTRKEYDLLYLFLSHPQRVFSRDELLDRLWGYEYTGDLRTVDTHIRRLRAKLTEAGLAGAALTTVWGRGYQWEGTE</sequence>
<evidence type="ECO:0000256" key="2">
    <source>
        <dbReference type="ARBA" id="ARBA00023012"/>
    </source>
</evidence>
<dbReference type="AlphaFoldDB" id="I0GW22"/>
<keyword evidence="1 6" id="KW-0597">Phosphoprotein</keyword>
<keyword evidence="3" id="KW-0805">Transcription regulation</keyword>
<dbReference type="Pfam" id="PF00072">
    <property type="entry name" value="Response_reg"/>
    <property type="match status" value="1"/>
</dbReference>
<evidence type="ECO:0000256" key="5">
    <source>
        <dbReference type="ARBA" id="ARBA00023163"/>
    </source>
</evidence>
<dbReference type="InterPro" id="IPR036388">
    <property type="entry name" value="WH-like_DNA-bd_sf"/>
</dbReference>
<organism evidence="10 11">
    <name type="scientific">Selenomonas ruminantium subsp. lactilytica (strain NBRC 103574 / TAM6421)</name>
    <dbReference type="NCBI Taxonomy" id="927704"/>
    <lineage>
        <taxon>Bacteria</taxon>
        <taxon>Bacillati</taxon>
        <taxon>Bacillota</taxon>
        <taxon>Negativicutes</taxon>
        <taxon>Selenomonadales</taxon>
        <taxon>Selenomonadaceae</taxon>
        <taxon>Selenomonas</taxon>
    </lineage>
</organism>
<evidence type="ECO:0000259" key="9">
    <source>
        <dbReference type="PROSITE" id="PS51755"/>
    </source>
</evidence>
<feature type="DNA-binding region" description="OmpR/PhoB-type" evidence="7">
    <location>
        <begin position="125"/>
        <end position="224"/>
    </location>
</feature>
<keyword evidence="4 7" id="KW-0238">DNA-binding</keyword>
<dbReference type="Gene3D" id="1.10.10.10">
    <property type="entry name" value="Winged helix-like DNA-binding domain superfamily/Winged helix DNA-binding domain"/>
    <property type="match status" value="1"/>
</dbReference>
<evidence type="ECO:0000256" key="6">
    <source>
        <dbReference type="PROSITE-ProRule" id="PRU00169"/>
    </source>
</evidence>
<dbReference type="EMBL" id="AP012299">
    <property type="protein sequence ID" value="BAL84959.1"/>
    <property type="molecule type" value="Genomic_DNA"/>
</dbReference>
<dbReference type="InterPro" id="IPR011006">
    <property type="entry name" value="CheY-like_superfamily"/>
</dbReference>
<dbReference type="GO" id="GO:0005829">
    <property type="term" value="C:cytosol"/>
    <property type="evidence" value="ECO:0007669"/>
    <property type="project" value="TreeGrafter"/>
</dbReference>
<dbReference type="InterPro" id="IPR016032">
    <property type="entry name" value="Sig_transdc_resp-reg_C-effctor"/>
</dbReference>
<keyword evidence="10" id="KW-0614">Plasmid</keyword>
<evidence type="ECO:0000256" key="7">
    <source>
        <dbReference type="PROSITE-ProRule" id="PRU01091"/>
    </source>
</evidence>
<dbReference type="CDD" id="cd00383">
    <property type="entry name" value="trans_reg_C"/>
    <property type="match status" value="1"/>
</dbReference>
<dbReference type="PATRIC" id="fig|927704.6.peg.3075"/>
<dbReference type="HOGENOM" id="CLU_000445_30_4_9"/>
<dbReference type="PANTHER" id="PTHR48111">
    <property type="entry name" value="REGULATOR OF RPOS"/>
    <property type="match status" value="1"/>
</dbReference>
<dbReference type="FunFam" id="3.40.50.2300:FF:000001">
    <property type="entry name" value="DNA-binding response regulator PhoB"/>
    <property type="match status" value="1"/>
</dbReference>
<dbReference type="OrthoDB" id="25887at2"/>
<evidence type="ECO:0000256" key="4">
    <source>
        <dbReference type="ARBA" id="ARBA00023125"/>
    </source>
</evidence>
<dbReference type="SUPFAM" id="SSF46894">
    <property type="entry name" value="C-terminal effector domain of the bipartite response regulators"/>
    <property type="match status" value="1"/>
</dbReference>
<dbReference type="GO" id="GO:0006355">
    <property type="term" value="P:regulation of DNA-templated transcription"/>
    <property type="evidence" value="ECO:0007669"/>
    <property type="project" value="InterPro"/>
</dbReference>
<dbReference type="PANTHER" id="PTHR48111:SF1">
    <property type="entry name" value="TWO-COMPONENT RESPONSE REGULATOR ORR33"/>
    <property type="match status" value="1"/>
</dbReference>
<dbReference type="FunFam" id="1.10.10.10:FF:000018">
    <property type="entry name" value="DNA-binding response regulator ResD"/>
    <property type="match status" value="1"/>
</dbReference>
<dbReference type="Gene3D" id="6.10.250.690">
    <property type="match status" value="1"/>
</dbReference>
<feature type="domain" description="Response regulatory" evidence="8">
    <location>
        <begin position="2"/>
        <end position="115"/>
    </location>
</feature>
<dbReference type="InterPro" id="IPR001789">
    <property type="entry name" value="Sig_transdc_resp-reg_receiver"/>
</dbReference>
<geneLocation type="plasmid" evidence="10 11">
    <name>pSRC1</name>
</geneLocation>
<evidence type="ECO:0000256" key="3">
    <source>
        <dbReference type="ARBA" id="ARBA00023015"/>
    </source>
</evidence>
<dbReference type="GO" id="GO:0000976">
    <property type="term" value="F:transcription cis-regulatory region binding"/>
    <property type="evidence" value="ECO:0007669"/>
    <property type="project" value="TreeGrafter"/>
</dbReference>
<dbReference type="Pfam" id="PF00486">
    <property type="entry name" value="Trans_reg_C"/>
    <property type="match status" value="1"/>
</dbReference>
<dbReference type="InterPro" id="IPR039420">
    <property type="entry name" value="WalR-like"/>
</dbReference>
<feature type="domain" description="OmpR/PhoB-type" evidence="9">
    <location>
        <begin position="125"/>
        <end position="224"/>
    </location>
</feature>
<dbReference type="SMART" id="SM00862">
    <property type="entry name" value="Trans_reg_C"/>
    <property type="match status" value="1"/>
</dbReference>
<dbReference type="PROSITE" id="PS50110">
    <property type="entry name" value="RESPONSE_REGULATORY"/>
    <property type="match status" value="1"/>
</dbReference>
<keyword evidence="2" id="KW-0902">Two-component regulatory system</keyword>
<dbReference type="KEGG" id="sri:SELR_pSRC101520"/>
<dbReference type="RefSeq" id="WP_014431169.1">
    <property type="nucleotide sequence ID" value="NC_017078.1"/>
</dbReference>
<dbReference type="GO" id="GO:0000156">
    <property type="term" value="F:phosphorelay response regulator activity"/>
    <property type="evidence" value="ECO:0007669"/>
    <property type="project" value="TreeGrafter"/>
</dbReference>
<evidence type="ECO:0000259" key="8">
    <source>
        <dbReference type="PROSITE" id="PS50110"/>
    </source>
</evidence>
<dbReference type="SMART" id="SM00448">
    <property type="entry name" value="REC"/>
    <property type="match status" value="1"/>
</dbReference>
<keyword evidence="5" id="KW-0804">Transcription</keyword>
<dbReference type="GO" id="GO:0032993">
    <property type="term" value="C:protein-DNA complex"/>
    <property type="evidence" value="ECO:0007669"/>
    <property type="project" value="TreeGrafter"/>
</dbReference>
<dbReference type="Gene3D" id="3.40.50.2300">
    <property type="match status" value="1"/>
</dbReference>
<accession>I0GW22</accession>
<dbReference type="Proteomes" id="UP000007887">
    <property type="component" value="Plasmid pSRC1"/>
</dbReference>
<proteinExistence type="predicted"/>
<gene>
    <name evidence="10" type="ordered locus">SELR_pSRC101520</name>
</gene>
<dbReference type="SUPFAM" id="SSF52172">
    <property type="entry name" value="CheY-like"/>
    <property type="match status" value="1"/>
</dbReference>
<feature type="modified residue" description="4-aspartylphosphate" evidence="6">
    <location>
        <position position="51"/>
    </location>
</feature>
<evidence type="ECO:0000313" key="11">
    <source>
        <dbReference type="Proteomes" id="UP000007887"/>
    </source>
</evidence>
<dbReference type="PROSITE" id="PS51755">
    <property type="entry name" value="OMPR_PHOB"/>
    <property type="match status" value="1"/>
</dbReference>
<reference evidence="10 11" key="1">
    <citation type="submission" date="2011-10" db="EMBL/GenBank/DDBJ databases">
        <title>Whole genome sequence of Selenomonas ruminantium subsp. lactilytica TAM6421.</title>
        <authorList>
            <person name="Oguchi A."/>
            <person name="Ankai A."/>
            <person name="Kaneko J."/>
            <person name="Yamada-Narita S."/>
            <person name="Fukui S."/>
            <person name="Takahashi M."/>
            <person name="Onodera T."/>
            <person name="Kojima S."/>
            <person name="Fushimi T."/>
            <person name="Abe N."/>
            <person name="Kamio Y."/>
            <person name="Yamazaki S."/>
            <person name="Fujita N."/>
        </authorList>
    </citation>
    <scope>NUCLEOTIDE SEQUENCE [LARGE SCALE GENOMIC DNA]</scope>
    <source>
        <strain evidence="11">NBRC 103574 / TAM6421</strain>
        <plasmid evidence="10 11">pSRC1</plasmid>
    </source>
</reference>
<name>I0GW22_SELRL</name>